<keyword evidence="7 8" id="KW-0862">Zinc</keyword>
<dbReference type="InterPro" id="IPR013471">
    <property type="entry name" value="RNase_Z/BN"/>
</dbReference>
<accession>A0A9D2L489</accession>
<comment type="cofactor">
    <cofactor evidence="8">
        <name>Zn(2+)</name>
        <dbReference type="ChEBI" id="CHEBI:29105"/>
    </cofactor>
    <text evidence="8">Binds 2 Zn(2+) ions.</text>
</comment>
<feature type="binding site" evidence="8">
    <location>
        <position position="67"/>
    </location>
    <ligand>
        <name>Zn(2+)</name>
        <dbReference type="ChEBI" id="CHEBI:29105"/>
        <label>2</label>
        <note>catalytic</note>
    </ligand>
</feature>
<evidence type="ECO:0000256" key="4">
    <source>
        <dbReference type="ARBA" id="ARBA00022723"/>
    </source>
</evidence>
<evidence type="ECO:0000256" key="2">
    <source>
        <dbReference type="ARBA" id="ARBA00022694"/>
    </source>
</evidence>
<feature type="binding site" evidence="8">
    <location>
        <position position="66"/>
    </location>
    <ligand>
        <name>Zn(2+)</name>
        <dbReference type="ChEBI" id="CHEBI:29105"/>
        <label>2</label>
        <note>catalytic</note>
    </ligand>
</feature>
<dbReference type="SUPFAM" id="SSF56281">
    <property type="entry name" value="Metallo-hydrolase/oxidoreductase"/>
    <property type="match status" value="1"/>
</dbReference>
<evidence type="ECO:0000256" key="9">
    <source>
        <dbReference type="SAM" id="MobiDB-lite"/>
    </source>
</evidence>
<evidence type="ECO:0000256" key="7">
    <source>
        <dbReference type="ARBA" id="ARBA00022833"/>
    </source>
</evidence>
<dbReference type="EMBL" id="DWYR01000013">
    <property type="protein sequence ID" value="HJA98994.1"/>
    <property type="molecule type" value="Genomic_DNA"/>
</dbReference>
<organism evidence="10 11">
    <name type="scientific">Candidatus Alistipes avicola</name>
    <dbReference type="NCBI Taxonomy" id="2838432"/>
    <lineage>
        <taxon>Bacteria</taxon>
        <taxon>Pseudomonadati</taxon>
        <taxon>Bacteroidota</taxon>
        <taxon>Bacteroidia</taxon>
        <taxon>Bacteroidales</taxon>
        <taxon>Rikenellaceae</taxon>
        <taxon>Alistipes</taxon>
    </lineage>
</organism>
<dbReference type="AlphaFoldDB" id="A0A9D2L489"/>
<dbReference type="Pfam" id="PF23023">
    <property type="entry name" value="Anti-Pycsar_Apyc1"/>
    <property type="match status" value="1"/>
</dbReference>
<comment type="catalytic activity">
    <reaction evidence="8">
        <text>Endonucleolytic cleavage of RNA, removing extra 3' nucleotides from tRNA precursor, generating 3' termini of tRNAs. A 3'-hydroxy group is left at the tRNA terminus and a 5'-phosphoryl group is left at the trailer molecule.</text>
        <dbReference type="EC" id="3.1.26.11"/>
    </reaction>
</comment>
<keyword evidence="3 8" id="KW-0540">Nuclease</keyword>
<feature type="active site" description="Proton acceptor" evidence="8">
    <location>
        <position position="66"/>
    </location>
</feature>
<comment type="subunit">
    <text evidence="1 8">Homodimer.</text>
</comment>
<evidence type="ECO:0000313" key="11">
    <source>
        <dbReference type="Proteomes" id="UP000824259"/>
    </source>
</evidence>
<dbReference type="GO" id="GO:0008270">
    <property type="term" value="F:zinc ion binding"/>
    <property type="evidence" value="ECO:0007669"/>
    <property type="project" value="UniProtKB-UniRule"/>
</dbReference>
<comment type="caution">
    <text evidence="10">The sequence shown here is derived from an EMBL/GenBank/DDBJ whole genome shotgun (WGS) entry which is preliminary data.</text>
</comment>
<dbReference type="NCBIfam" id="NF000801">
    <property type="entry name" value="PRK00055.1-3"/>
    <property type="match status" value="1"/>
</dbReference>
<evidence type="ECO:0000256" key="1">
    <source>
        <dbReference type="ARBA" id="ARBA00011738"/>
    </source>
</evidence>
<feature type="binding site" evidence="8">
    <location>
        <position position="212"/>
    </location>
    <ligand>
        <name>Zn(2+)</name>
        <dbReference type="ChEBI" id="CHEBI:29105"/>
        <label>2</label>
        <note>catalytic</note>
    </ligand>
</feature>
<dbReference type="GO" id="GO:0042781">
    <property type="term" value="F:3'-tRNA processing endoribonuclease activity"/>
    <property type="evidence" value="ECO:0007669"/>
    <property type="project" value="UniProtKB-UniRule"/>
</dbReference>
<dbReference type="PANTHER" id="PTHR46018">
    <property type="entry name" value="ZINC PHOSPHODIESTERASE ELAC PROTEIN 1"/>
    <property type="match status" value="1"/>
</dbReference>
<comment type="similarity">
    <text evidence="8">Belongs to the RNase Z family.</text>
</comment>
<feature type="region of interest" description="Disordered" evidence="9">
    <location>
        <begin position="1"/>
        <end position="21"/>
    </location>
</feature>
<dbReference type="HAMAP" id="MF_01818">
    <property type="entry name" value="RNase_Z_BN"/>
    <property type="match status" value="1"/>
</dbReference>
<feature type="binding site" evidence="8">
    <location>
        <position position="64"/>
    </location>
    <ligand>
        <name>Zn(2+)</name>
        <dbReference type="ChEBI" id="CHEBI:29105"/>
        <label>1</label>
        <note>catalytic</note>
    </ligand>
</feature>
<dbReference type="Proteomes" id="UP000824259">
    <property type="component" value="Unassembled WGS sequence"/>
</dbReference>
<keyword evidence="2 8" id="KW-0819">tRNA processing</keyword>
<evidence type="ECO:0000256" key="3">
    <source>
        <dbReference type="ARBA" id="ARBA00022722"/>
    </source>
</evidence>
<feature type="binding site" evidence="8">
    <location>
        <position position="212"/>
    </location>
    <ligand>
        <name>Zn(2+)</name>
        <dbReference type="ChEBI" id="CHEBI:29105"/>
        <label>1</label>
        <note>catalytic</note>
    </ligand>
</feature>
<name>A0A9D2L489_9BACT</name>
<dbReference type="EC" id="3.1.26.11" evidence="8"/>
<evidence type="ECO:0000256" key="6">
    <source>
        <dbReference type="ARBA" id="ARBA00022801"/>
    </source>
</evidence>
<reference evidence="10" key="1">
    <citation type="journal article" date="2021" name="PeerJ">
        <title>Extensive microbial diversity within the chicken gut microbiome revealed by metagenomics and culture.</title>
        <authorList>
            <person name="Gilroy R."/>
            <person name="Ravi A."/>
            <person name="Getino M."/>
            <person name="Pursley I."/>
            <person name="Horton D.L."/>
            <person name="Alikhan N.F."/>
            <person name="Baker D."/>
            <person name="Gharbi K."/>
            <person name="Hall N."/>
            <person name="Watson M."/>
            <person name="Adriaenssens E.M."/>
            <person name="Foster-Nyarko E."/>
            <person name="Jarju S."/>
            <person name="Secka A."/>
            <person name="Antonio M."/>
            <person name="Oren A."/>
            <person name="Chaudhuri R.R."/>
            <person name="La Ragione R."/>
            <person name="Hildebrand F."/>
            <person name="Pallen M.J."/>
        </authorList>
    </citation>
    <scope>NUCLEOTIDE SEQUENCE</scope>
    <source>
        <strain evidence="10">CHK169-11906</strain>
    </source>
</reference>
<reference evidence="10" key="2">
    <citation type="submission" date="2021-04" db="EMBL/GenBank/DDBJ databases">
        <authorList>
            <person name="Gilroy R."/>
        </authorList>
    </citation>
    <scope>NUCLEOTIDE SEQUENCE</scope>
    <source>
        <strain evidence="10">CHK169-11906</strain>
    </source>
</reference>
<keyword evidence="5 8" id="KW-0255">Endonuclease</keyword>
<dbReference type="Gene3D" id="3.60.15.10">
    <property type="entry name" value="Ribonuclease Z/Hydroxyacylglutathione hydrolase-like"/>
    <property type="match status" value="1"/>
</dbReference>
<protein>
    <recommendedName>
        <fullName evidence="8">Ribonuclease Z</fullName>
        <shortName evidence="8">RNase Z</shortName>
        <ecNumber evidence="8">3.1.26.11</ecNumber>
    </recommendedName>
    <alternativeName>
        <fullName evidence="8">tRNA 3 endonuclease</fullName>
    </alternativeName>
    <alternativeName>
        <fullName evidence="8">tRNase Z</fullName>
    </alternativeName>
</protein>
<gene>
    <name evidence="8" type="primary">rnz</name>
    <name evidence="10" type="ORF">H9779_05280</name>
</gene>
<keyword evidence="6 8" id="KW-0378">Hydrolase</keyword>
<feature type="binding site" evidence="8">
    <location>
        <position position="142"/>
    </location>
    <ligand>
        <name>Zn(2+)</name>
        <dbReference type="ChEBI" id="CHEBI:29105"/>
        <label>1</label>
        <note>catalytic</note>
    </ligand>
</feature>
<evidence type="ECO:0000313" key="10">
    <source>
        <dbReference type="EMBL" id="HJA98994.1"/>
    </source>
</evidence>
<dbReference type="InterPro" id="IPR036866">
    <property type="entry name" value="RibonucZ/Hydroxyglut_hydro"/>
</dbReference>
<evidence type="ECO:0000256" key="8">
    <source>
        <dbReference type="HAMAP-Rule" id="MF_01818"/>
    </source>
</evidence>
<feature type="binding site" evidence="8">
    <location>
        <position position="270"/>
    </location>
    <ligand>
        <name>Zn(2+)</name>
        <dbReference type="ChEBI" id="CHEBI:29105"/>
        <label>2</label>
        <note>catalytic</note>
    </ligand>
</feature>
<proteinExistence type="inferred from homology"/>
<comment type="function">
    <text evidence="8">Zinc phosphodiesterase, which displays some tRNA 3'-processing endonuclease activity. Probably involved in tRNA maturation, by removing a 3'-trailer from precursor tRNA.</text>
</comment>
<dbReference type="PANTHER" id="PTHR46018:SF2">
    <property type="entry name" value="ZINC PHOSPHODIESTERASE ELAC PROTEIN 1"/>
    <property type="match status" value="1"/>
</dbReference>
<sequence>MSFSVTILGSASAKPTPNRHPSAQIVNVNEQYFLVDAGEGVQQQMFRYGINPLKIRAVFISHLHGDHVYGLFPLISTLALYGKKTPLPIFGPAPLGEMLENHLRYFDPELPYAIEWQPVDTTRHALLLENRTLEVWSVPLRHRVPTSGFLFREKEPPLNVRKEKIEEYGLSIAQITAAKRGEDVSLADGQLIPNMGLTYRPYAPRAYAYLSDTSYSPKAARLVEGVDLLYHEATYAHLERKIARERGHSTAIEAARVAMNAQVGRLVIGHYSSRYKDEEVLVNEARTLFAESYPATEGKTFTIEARKTL</sequence>
<feature type="binding site" evidence="8">
    <location>
        <position position="62"/>
    </location>
    <ligand>
        <name>Zn(2+)</name>
        <dbReference type="ChEBI" id="CHEBI:29105"/>
        <label>1</label>
        <note>catalytic</note>
    </ligand>
</feature>
<dbReference type="CDD" id="cd07717">
    <property type="entry name" value="RNaseZ_ZiPD-like_MBL-fold"/>
    <property type="match status" value="1"/>
</dbReference>
<evidence type="ECO:0000256" key="5">
    <source>
        <dbReference type="ARBA" id="ARBA00022759"/>
    </source>
</evidence>
<keyword evidence="4 8" id="KW-0479">Metal-binding</keyword>